<sequence>MDTVSRRRRGAPVSDELDVEAAAHEPDYQTALSQAGGAGGLPGSGLGGDASPGTLESGGAPGLVTSHQLPVANPFHSDKVKSEVQLLRNRPASLDEDAARLRGDVDVAALGDVSWTGGVDPDYSAFLGPVGEGVPEFRGPVDGTAQVFSGPVGGVAGEQSGSIDESSVRGFGGQEAEECRSSGSPEAEPPPPPESGSDASPPSNAGVPAKAAVKAKAKAKVGLQLLREYEERKAGFRLKLWIGQSCRGIGDSADQPDGISWNEPKVKAAKDFRVVEEAKGEVAERQLLLKRMSEEEQYSLHAKSTLEKLLKYTVEKAESLELAEYEPSECAEMLPLDFTEGVELESIDELFKLPESSGDREVQIRAVTHRVRGKRSEVDTPQDGERRGYQAQWEPRTVEGERWHMPEEWEGESRTIGLAEARRELSCWKNPAQEEVSSLEGREYCLVQTKTDDALWLLRELDANGMGKIEGVLVVYVDDLAVFAPEGLAKEFILAIQTRMSQCAYIRELLNRYGIEENATAPPGPVGNHSTSDWAAAAGLLTDHGELVVTYLGYRLREWARVGTLSFSLWKQGMEDRFEEDYGLSSPEEGFLVRLSQKFSSAEVRAVPIRTRASMKICLTLKLKGLSFLLLALG</sequence>
<feature type="region of interest" description="Disordered" evidence="1">
    <location>
        <begin position="373"/>
        <end position="393"/>
    </location>
</feature>
<gene>
    <name evidence="2" type="ORF">AK812_SmicGene8057</name>
</gene>
<reference evidence="2 3" key="1">
    <citation type="submission" date="2016-02" db="EMBL/GenBank/DDBJ databases">
        <title>Genome analysis of coral dinoflagellate symbionts highlights evolutionary adaptations to a symbiotic lifestyle.</title>
        <authorList>
            <person name="Aranda M."/>
            <person name="Li Y."/>
            <person name="Liew Y.J."/>
            <person name="Baumgarten S."/>
            <person name="Simakov O."/>
            <person name="Wilson M."/>
            <person name="Piel J."/>
            <person name="Ashoor H."/>
            <person name="Bougouffa S."/>
            <person name="Bajic V.B."/>
            <person name="Ryu T."/>
            <person name="Ravasi T."/>
            <person name="Bayer T."/>
            <person name="Micklem G."/>
            <person name="Kim H."/>
            <person name="Bhak J."/>
            <person name="Lajeunesse T.C."/>
            <person name="Voolstra C.R."/>
        </authorList>
    </citation>
    <scope>NUCLEOTIDE SEQUENCE [LARGE SCALE GENOMIC DNA]</scope>
    <source>
        <strain evidence="2 3">CCMP2467</strain>
    </source>
</reference>
<accession>A0A1Q9EM20</accession>
<dbReference type="EMBL" id="LSRX01000117">
    <property type="protein sequence ID" value="OLQ08460.1"/>
    <property type="molecule type" value="Genomic_DNA"/>
</dbReference>
<evidence type="ECO:0000313" key="3">
    <source>
        <dbReference type="Proteomes" id="UP000186817"/>
    </source>
</evidence>
<organism evidence="2 3">
    <name type="scientific">Symbiodinium microadriaticum</name>
    <name type="common">Dinoflagellate</name>
    <name type="synonym">Zooxanthella microadriatica</name>
    <dbReference type="NCBI Taxonomy" id="2951"/>
    <lineage>
        <taxon>Eukaryota</taxon>
        <taxon>Sar</taxon>
        <taxon>Alveolata</taxon>
        <taxon>Dinophyceae</taxon>
        <taxon>Suessiales</taxon>
        <taxon>Symbiodiniaceae</taxon>
        <taxon>Symbiodinium</taxon>
    </lineage>
</organism>
<feature type="compositionally biased region" description="Basic and acidic residues" evidence="1">
    <location>
        <begin position="374"/>
        <end position="388"/>
    </location>
</feature>
<proteinExistence type="predicted"/>
<dbReference type="OrthoDB" id="449159at2759"/>
<evidence type="ECO:0000256" key="1">
    <source>
        <dbReference type="SAM" id="MobiDB-lite"/>
    </source>
</evidence>
<name>A0A1Q9EM20_SYMMI</name>
<comment type="caution">
    <text evidence="2">The sequence shown here is derived from an EMBL/GenBank/DDBJ whole genome shotgun (WGS) entry which is preliminary data.</text>
</comment>
<dbReference type="Proteomes" id="UP000186817">
    <property type="component" value="Unassembled WGS sequence"/>
</dbReference>
<feature type="compositionally biased region" description="Gly residues" evidence="1">
    <location>
        <begin position="36"/>
        <end position="50"/>
    </location>
</feature>
<dbReference type="AlphaFoldDB" id="A0A1Q9EM20"/>
<protein>
    <submittedName>
        <fullName evidence="2">Uncharacterized protein</fullName>
    </submittedName>
</protein>
<feature type="compositionally biased region" description="Basic residues" evidence="1">
    <location>
        <begin position="1"/>
        <end position="10"/>
    </location>
</feature>
<evidence type="ECO:0000313" key="2">
    <source>
        <dbReference type="EMBL" id="OLQ08460.1"/>
    </source>
</evidence>
<feature type="region of interest" description="Disordered" evidence="1">
    <location>
        <begin position="150"/>
        <end position="208"/>
    </location>
</feature>
<keyword evidence="3" id="KW-1185">Reference proteome</keyword>
<feature type="compositionally biased region" description="Low complexity" evidence="1">
    <location>
        <begin position="195"/>
        <end position="208"/>
    </location>
</feature>
<feature type="region of interest" description="Disordered" evidence="1">
    <location>
        <begin position="1"/>
        <end position="77"/>
    </location>
</feature>